<dbReference type="PRINTS" id="PR00455">
    <property type="entry name" value="HTHTETR"/>
</dbReference>
<evidence type="ECO:0000256" key="4">
    <source>
        <dbReference type="PROSITE-ProRule" id="PRU00335"/>
    </source>
</evidence>
<dbReference type="PROSITE" id="PS01081">
    <property type="entry name" value="HTH_TETR_1"/>
    <property type="match status" value="1"/>
</dbReference>
<comment type="caution">
    <text evidence="6">The sequence shown here is derived from an EMBL/GenBank/DDBJ whole genome shotgun (WGS) entry which is preliminary data.</text>
</comment>
<dbReference type="Pfam" id="PF00440">
    <property type="entry name" value="TetR_N"/>
    <property type="match status" value="1"/>
</dbReference>
<dbReference type="SUPFAM" id="SSF46689">
    <property type="entry name" value="Homeodomain-like"/>
    <property type="match status" value="1"/>
</dbReference>
<feature type="domain" description="HTH tetR-type" evidence="5">
    <location>
        <begin position="21"/>
        <end position="81"/>
    </location>
</feature>
<reference evidence="6 7" key="1">
    <citation type="submission" date="2019-10" db="EMBL/GenBank/DDBJ databases">
        <title>Nocardia macrotermitis sp. nov. and Nocardia aurantia sp. nov., isolated from the gut of fungus growing-termite Macrotermes natalensis.</title>
        <authorList>
            <person name="Benndorf R."/>
            <person name="Schwitalla J."/>
            <person name="Martin K."/>
            <person name="De Beer W."/>
            <person name="Kaster A.-K."/>
            <person name="Vollmers J."/>
            <person name="Poulsen M."/>
            <person name="Beemelmanns C."/>
        </authorList>
    </citation>
    <scope>NUCLEOTIDE SEQUENCE [LARGE SCALE GENOMIC DNA]</scope>
    <source>
        <strain evidence="6 7">RB20</strain>
    </source>
</reference>
<dbReference type="PROSITE" id="PS50977">
    <property type="entry name" value="HTH_TETR_2"/>
    <property type="match status" value="1"/>
</dbReference>
<dbReference type="InterPro" id="IPR009057">
    <property type="entry name" value="Homeodomain-like_sf"/>
</dbReference>
<dbReference type="AlphaFoldDB" id="A0A7K0CUC9"/>
<dbReference type="RefSeq" id="WP_153407238.1">
    <property type="nucleotide sequence ID" value="NZ_WEGK01000001.1"/>
</dbReference>
<evidence type="ECO:0000256" key="1">
    <source>
        <dbReference type="ARBA" id="ARBA00023015"/>
    </source>
</evidence>
<dbReference type="InterPro" id="IPR001647">
    <property type="entry name" value="HTH_TetR"/>
</dbReference>
<dbReference type="Proteomes" id="UP000438448">
    <property type="component" value="Unassembled WGS sequence"/>
</dbReference>
<keyword evidence="7" id="KW-1185">Reference proteome</keyword>
<sequence length="191" mass="20486">MSEQVSTNREATRRRLTEKQADTVDRLTAAAVEVLSREGYPGTTIRLVAAAAGVGTATAYTYFSSKEHLIAEVFWRRLVAAPPVRVDEADRVAHVVAVLRQVSMLVADEPALAGAVSSALLGADPDVKHLRVCIGIEIRRRLGEALGSGEQETIAILEVLYSGALLHGGMGHLSYEQVADLLEACARRLLG</sequence>
<dbReference type="GO" id="GO:0000976">
    <property type="term" value="F:transcription cis-regulatory region binding"/>
    <property type="evidence" value="ECO:0007669"/>
    <property type="project" value="TreeGrafter"/>
</dbReference>
<accession>A0A7K0CUC9</accession>
<evidence type="ECO:0000259" key="5">
    <source>
        <dbReference type="PROSITE" id="PS50977"/>
    </source>
</evidence>
<keyword evidence="1" id="KW-0805">Transcription regulation</keyword>
<proteinExistence type="predicted"/>
<dbReference type="InterPro" id="IPR023772">
    <property type="entry name" value="DNA-bd_HTH_TetR-type_CS"/>
</dbReference>
<keyword evidence="3" id="KW-0804">Transcription</keyword>
<evidence type="ECO:0000313" key="6">
    <source>
        <dbReference type="EMBL" id="MQY17090.1"/>
    </source>
</evidence>
<feature type="DNA-binding region" description="H-T-H motif" evidence="4">
    <location>
        <begin position="44"/>
        <end position="63"/>
    </location>
</feature>
<keyword evidence="2 4" id="KW-0238">DNA-binding</keyword>
<dbReference type="EMBL" id="WEGK01000001">
    <property type="protein sequence ID" value="MQY17090.1"/>
    <property type="molecule type" value="Genomic_DNA"/>
</dbReference>
<dbReference type="Gene3D" id="1.10.357.10">
    <property type="entry name" value="Tetracycline Repressor, domain 2"/>
    <property type="match status" value="1"/>
</dbReference>
<gene>
    <name evidence="6" type="ORF">NRB20_01530</name>
</gene>
<dbReference type="InterPro" id="IPR050109">
    <property type="entry name" value="HTH-type_TetR-like_transc_reg"/>
</dbReference>
<evidence type="ECO:0000256" key="3">
    <source>
        <dbReference type="ARBA" id="ARBA00023163"/>
    </source>
</evidence>
<evidence type="ECO:0000313" key="7">
    <source>
        <dbReference type="Proteomes" id="UP000438448"/>
    </source>
</evidence>
<name>A0A7K0CUC9_9NOCA</name>
<dbReference type="OrthoDB" id="4537491at2"/>
<dbReference type="PANTHER" id="PTHR30055">
    <property type="entry name" value="HTH-TYPE TRANSCRIPTIONAL REGULATOR RUTR"/>
    <property type="match status" value="1"/>
</dbReference>
<dbReference type="GO" id="GO:0003700">
    <property type="term" value="F:DNA-binding transcription factor activity"/>
    <property type="evidence" value="ECO:0007669"/>
    <property type="project" value="TreeGrafter"/>
</dbReference>
<dbReference type="PANTHER" id="PTHR30055:SF234">
    <property type="entry name" value="HTH-TYPE TRANSCRIPTIONAL REGULATOR BETI"/>
    <property type="match status" value="1"/>
</dbReference>
<evidence type="ECO:0000256" key="2">
    <source>
        <dbReference type="ARBA" id="ARBA00023125"/>
    </source>
</evidence>
<organism evidence="6 7">
    <name type="scientific">Nocardia macrotermitis</name>
    <dbReference type="NCBI Taxonomy" id="2585198"/>
    <lineage>
        <taxon>Bacteria</taxon>
        <taxon>Bacillati</taxon>
        <taxon>Actinomycetota</taxon>
        <taxon>Actinomycetes</taxon>
        <taxon>Mycobacteriales</taxon>
        <taxon>Nocardiaceae</taxon>
        <taxon>Nocardia</taxon>
    </lineage>
</organism>
<protein>
    <submittedName>
        <fullName evidence="6">Putative HTH-type transcriptional regulator</fullName>
    </submittedName>
</protein>